<feature type="transmembrane region" description="Helical" evidence="1">
    <location>
        <begin position="257"/>
        <end position="278"/>
    </location>
</feature>
<dbReference type="AlphaFoldDB" id="A0AAN5ALY6"/>
<dbReference type="InterPro" id="IPR018677">
    <property type="entry name" value="DUF2157"/>
</dbReference>
<feature type="transmembrane region" description="Helical" evidence="1">
    <location>
        <begin position="376"/>
        <end position="395"/>
    </location>
</feature>
<feature type="transmembrane region" description="Helical" evidence="1">
    <location>
        <begin position="105"/>
        <end position="124"/>
    </location>
</feature>
<reference evidence="3 4" key="1">
    <citation type="submission" date="2021-12" db="EMBL/GenBank/DDBJ databases">
        <title>Genome sequencing of bacteria with rrn-lacking chromosome and rrn-plasmid.</title>
        <authorList>
            <person name="Anda M."/>
            <person name="Iwasaki W."/>
        </authorList>
    </citation>
    <scope>NUCLEOTIDE SEQUENCE [LARGE SCALE GENOMIC DNA]</scope>
    <source>
        <strain evidence="3 4">NBRC 15940</strain>
    </source>
</reference>
<feature type="transmembrane region" description="Helical" evidence="1">
    <location>
        <begin position="176"/>
        <end position="195"/>
    </location>
</feature>
<feature type="transmembrane region" description="Helical" evidence="1">
    <location>
        <begin position="346"/>
        <end position="364"/>
    </location>
</feature>
<dbReference type="Pfam" id="PF09925">
    <property type="entry name" value="DUF2157"/>
    <property type="match status" value="1"/>
</dbReference>
<name>A0AAN5ALY6_9BACT</name>
<feature type="transmembrane region" description="Helical" evidence="1">
    <location>
        <begin position="207"/>
        <end position="224"/>
    </location>
</feature>
<evidence type="ECO:0000256" key="1">
    <source>
        <dbReference type="SAM" id="Phobius"/>
    </source>
</evidence>
<feature type="transmembrane region" description="Helical" evidence="1">
    <location>
        <begin position="39"/>
        <end position="60"/>
    </location>
</feature>
<feature type="transmembrane region" description="Helical" evidence="1">
    <location>
        <begin position="72"/>
        <end position="93"/>
    </location>
</feature>
<dbReference type="EMBL" id="BQKE01000002">
    <property type="protein sequence ID" value="GJM63282.1"/>
    <property type="molecule type" value="Genomic_DNA"/>
</dbReference>
<feature type="transmembrane region" description="Helical" evidence="1">
    <location>
        <begin position="298"/>
        <end position="314"/>
    </location>
</feature>
<proteinExistence type="predicted"/>
<organism evidence="3 4">
    <name type="scientific">Persicobacter diffluens</name>
    <dbReference type="NCBI Taxonomy" id="981"/>
    <lineage>
        <taxon>Bacteria</taxon>
        <taxon>Pseudomonadati</taxon>
        <taxon>Bacteroidota</taxon>
        <taxon>Cytophagia</taxon>
        <taxon>Cytophagales</taxon>
        <taxon>Persicobacteraceae</taxon>
        <taxon>Persicobacter</taxon>
    </lineage>
</organism>
<protein>
    <recommendedName>
        <fullName evidence="2">DUF2157 domain-containing protein</fullName>
    </recommendedName>
</protein>
<evidence type="ECO:0000313" key="4">
    <source>
        <dbReference type="Proteomes" id="UP001310022"/>
    </source>
</evidence>
<feature type="transmembrane region" description="Helical" evidence="1">
    <location>
        <begin position="401"/>
        <end position="419"/>
    </location>
</feature>
<evidence type="ECO:0000313" key="3">
    <source>
        <dbReference type="EMBL" id="GJM63282.1"/>
    </source>
</evidence>
<dbReference type="RefSeq" id="WP_338238466.1">
    <property type="nucleotide sequence ID" value="NZ_BQKE01000002.1"/>
</dbReference>
<keyword evidence="4" id="KW-1185">Reference proteome</keyword>
<keyword evidence="1" id="KW-0472">Membrane</keyword>
<evidence type="ECO:0000259" key="2">
    <source>
        <dbReference type="Pfam" id="PF09925"/>
    </source>
</evidence>
<keyword evidence="1" id="KW-1133">Transmembrane helix</keyword>
<keyword evidence="1" id="KW-0812">Transmembrane</keyword>
<accession>A0AAN5ALY6</accession>
<feature type="transmembrane region" description="Helical" evidence="1">
    <location>
        <begin position="321"/>
        <end position="340"/>
    </location>
</feature>
<feature type="domain" description="DUF2157" evidence="2">
    <location>
        <begin position="9"/>
        <end position="150"/>
    </location>
</feature>
<comment type="caution">
    <text evidence="3">The sequence shown here is derived from an EMBL/GenBank/DDBJ whole genome shotgun (WGS) entry which is preliminary data.</text>
</comment>
<gene>
    <name evidence="3" type="ORF">PEDI_38340</name>
</gene>
<dbReference type="Proteomes" id="UP001310022">
    <property type="component" value="Unassembled WGS sequence"/>
</dbReference>
<sequence length="426" mass="48289">MSIQKELEALQTAGIIDQATAENIRQYFQTEGKAPGNRLLMVFGILGAILIGLGIILIFAHNWDDLSKTTKLSLSFMPLLLGQTACGLSLFLWKDKPVLREGAATFTFFAIGSVLALVSQIYHLPGELDAYLLLWMLLGFPLIYLMNSSVCSLLYLLGITAMACYSGYWTQTSGLYPYYWALLAAGLPHYIHLIRRKVGNFRTFHDWLIPLSIALCLGTLVENFGVLMNIAYFSMFSAFMLFGSAPWMTFKSSYRNGFGLTGLAGMFFMLLMYSFEWFWEDLIKTPFEAATLMSSSEFLLAFIWTASATVLLYYQKKRGESLARLLLDSAFLVFIFLFIINAYYMIGPIFMSLYIMLLGVVFLWEGAQKFSLRKMNFGLLLAMGLIGCRFFDGQFSFVAKGIFFVFVGLGFFLVNFWMLNRKKAHE</sequence>